<dbReference type="EMBL" id="QAOT01000009">
    <property type="protein sequence ID" value="PTR18049.1"/>
    <property type="molecule type" value="Genomic_DNA"/>
</dbReference>
<dbReference type="Gene3D" id="1.20.144.10">
    <property type="entry name" value="Phosphatidic acid phosphatase type 2/haloperoxidase"/>
    <property type="match status" value="1"/>
</dbReference>
<keyword evidence="3" id="KW-1185">Reference proteome</keyword>
<dbReference type="Proteomes" id="UP000244060">
    <property type="component" value="Unassembled WGS sequence"/>
</dbReference>
<protein>
    <submittedName>
        <fullName evidence="2">Undecaprenyl-diphosphatase</fullName>
    </submittedName>
</protein>
<dbReference type="SUPFAM" id="SSF48317">
    <property type="entry name" value="Acid phosphatase/Vanadium-dependent haloperoxidase"/>
    <property type="match status" value="1"/>
</dbReference>
<sequence>MLQAAAALDLELSLLINSPVGTLPTFDQILHIIERNSLFKGVFSMMLFWGLWFGVQRNAEQTRTRLLATLVVSMLAVFVGRALAVTLPYRPRPIHDPELGFLLHTGLSHETLDGWSSMPSDHAVLYFALATGIFLAHRAVGAVALLHAIFIICLPRVYFGLHYSFDILVGAVIGVAMALALVPWLARQFQRFDVPAYAATHGGLFYPAVFFVTWQVAAMFGPVRDLLRELAAVLT</sequence>
<reference evidence="2 3" key="1">
    <citation type="submission" date="2018-04" db="EMBL/GenBank/DDBJ databases">
        <title>Genomic Encyclopedia of Type Strains, Phase III (KMG-III): the genomes of soil and plant-associated and newly described type strains.</title>
        <authorList>
            <person name="Whitman W."/>
        </authorList>
    </citation>
    <scope>NUCLEOTIDE SEQUENCE [LARGE SCALE GENOMIC DNA]</scope>
    <source>
        <strain evidence="2 3">KA25</strain>
    </source>
</reference>
<dbReference type="PANTHER" id="PTHR14969:SF13">
    <property type="entry name" value="AT30094P"/>
    <property type="match status" value="1"/>
</dbReference>
<evidence type="ECO:0000313" key="2">
    <source>
        <dbReference type="EMBL" id="PTR18049.1"/>
    </source>
</evidence>
<gene>
    <name evidence="2" type="ORF">C8J28_1094</name>
</gene>
<dbReference type="AlphaFoldDB" id="A0A2T5K6P9"/>
<comment type="caution">
    <text evidence="2">The sequence shown here is derived from an EMBL/GenBank/DDBJ whole genome shotgun (WGS) entry which is preliminary data.</text>
</comment>
<dbReference type="SMART" id="SM00014">
    <property type="entry name" value="acidPPc"/>
    <property type="match status" value="1"/>
</dbReference>
<name>A0A2T5K6P9_9RHOB</name>
<dbReference type="PANTHER" id="PTHR14969">
    <property type="entry name" value="SPHINGOSINE-1-PHOSPHATE PHOSPHOHYDROLASE"/>
    <property type="match status" value="1"/>
</dbReference>
<proteinExistence type="predicted"/>
<dbReference type="InterPro" id="IPR036938">
    <property type="entry name" value="PAP2/HPO_sf"/>
</dbReference>
<dbReference type="InterPro" id="IPR000326">
    <property type="entry name" value="PAP2/HPO"/>
</dbReference>
<dbReference type="OrthoDB" id="9801622at2"/>
<organism evidence="2 3">
    <name type="scientific">Cereibacter azotoformans</name>
    <dbReference type="NCBI Taxonomy" id="43057"/>
    <lineage>
        <taxon>Bacteria</taxon>
        <taxon>Pseudomonadati</taxon>
        <taxon>Pseudomonadota</taxon>
        <taxon>Alphaproteobacteria</taxon>
        <taxon>Rhodobacterales</taxon>
        <taxon>Paracoccaceae</taxon>
        <taxon>Cereibacter</taxon>
    </lineage>
</organism>
<evidence type="ECO:0000313" key="3">
    <source>
        <dbReference type="Proteomes" id="UP000244060"/>
    </source>
</evidence>
<feature type="domain" description="Phosphatidic acid phosphatase type 2/haloperoxidase" evidence="1">
    <location>
        <begin position="64"/>
        <end position="182"/>
    </location>
</feature>
<dbReference type="RefSeq" id="WP_011907875.1">
    <property type="nucleotide sequence ID" value="NZ_CP089965.1"/>
</dbReference>
<accession>A0A2T5K6P9</accession>
<evidence type="ECO:0000259" key="1">
    <source>
        <dbReference type="SMART" id="SM00014"/>
    </source>
</evidence>
<dbReference type="Pfam" id="PF01569">
    <property type="entry name" value="PAP2"/>
    <property type="match status" value="1"/>
</dbReference>